<proteinExistence type="predicted"/>
<feature type="transmembrane region" description="Helical" evidence="7">
    <location>
        <begin position="141"/>
        <end position="163"/>
    </location>
</feature>
<evidence type="ECO:0000256" key="3">
    <source>
        <dbReference type="ARBA" id="ARBA00022692"/>
    </source>
</evidence>
<dbReference type="InterPro" id="IPR020846">
    <property type="entry name" value="MFS_dom"/>
</dbReference>
<feature type="domain" description="Major facilitator superfamily (MFS) profile" evidence="8">
    <location>
        <begin position="1"/>
        <end position="432"/>
    </location>
</feature>
<feature type="region of interest" description="Disordered" evidence="6">
    <location>
        <begin position="198"/>
        <end position="238"/>
    </location>
</feature>
<dbReference type="PANTHER" id="PTHR23506:SF23">
    <property type="entry name" value="GH10249P"/>
    <property type="match status" value="1"/>
</dbReference>
<evidence type="ECO:0000259" key="8">
    <source>
        <dbReference type="PROSITE" id="PS50850"/>
    </source>
</evidence>
<dbReference type="PANTHER" id="PTHR23506">
    <property type="entry name" value="GH10249P"/>
    <property type="match status" value="1"/>
</dbReference>
<protein>
    <submittedName>
        <fullName evidence="9">Sugar phosphate permease</fullName>
    </submittedName>
</protein>
<keyword evidence="3 7" id="KW-0812">Transmembrane</keyword>
<keyword evidence="2" id="KW-0813">Transport</keyword>
<evidence type="ECO:0000256" key="1">
    <source>
        <dbReference type="ARBA" id="ARBA00004651"/>
    </source>
</evidence>
<feature type="transmembrane region" description="Helical" evidence="7">
    <location>
        <begin position="105"/>
        <end position="129"/>
    </location>
</feature>
<dbReference type="PROSITE" id="PS50850">
    <property type="entry name" value="MFS"/>
    <property type="match status" value="1"/>
</dbReference>
<dbReference type="GO" id="GO:0005886">
    <property type="term" value="C:plasma membrane"/>
    <property type="evidence" value="ECO:0007669"/>
    <property type="project" value="UniProtKB-SubCell"/>
</dbReference>
<reference evidence="10" key="1">
    <citation type="submission" date="2016-10" db="EMBL/GenBank/DDBJ databases">
        <authorList>
            <person name="Varghese N."/>
            <person name="Submissions S."/>
        </authorList>
    </citation>
    <scope>NUCLEOTIDE SEQUENCE [LARGE SCALE GENOMIC DNA]</scope>
    <source>
        <strain evidence="10">DSM 22951</strain>
    </source>
</reference>
<feature type="transmembrane region" description="Helical" evidence="7">
    <location>
        <begin position="381"/>
        <end position="403"/>
    </location>
</feature>
<accession>A0A2Y8ZRH3</accession>
<feature type="transmembrane region" description="Helical" evidence="7">
    <location>
        <begin position="21"/>
        <end position="44"/>
    </location>
</feature>
<dbReference type="InterPro" id="IPR011701">
    <property type="entry name" value="MFS"/>
</dbReference>
<dbReference type="Proteomes" id="UP000250028">
    <property type="component" value="Unassembled WGS sequence"/>
</dbReference>
<dbReference type="EMBL" id="UESZ01000001">
    <property type="protein sequence ID" value="SSA32909.1"/>
    <property type="molecule type" value="Genomic_DNA"/>
</dbReference>
<keyword evidence="10" id="KW-1185">Reference proteome</keyword>
<comment type="subcellular location">
    <subcellularLocation>
        <location evidence="1">Cell membrane</location>
        <topology evidence="1">Multi-pass membrane protein</topology>
    </subcellularLocation>
</comment>
<dbReference type="GO" id="GO:0022857">
    <property type="term" value="F:transmembrane transporter activity"/>
    <property type="evidence" value="ECO:0007669"/>
    <property type="project" value="InterPro"/>
</dbReference>
<evidence type="ECO:0000256" key="4">
    <source>
        <dbReference type="ARBA" id="ARBA00022989"/>
    </source>
</evidence>
<organism evidence="9 10">
    <name type="scientific">Branchiibius hedensis</name>
    <dbReference type="NCBI Taxonomy" id="672460"/>
    <lineage>
        <taxon>Bacteria</taxon>
        <taxon>Bacillati</taxon>
        <taxon>Actinomycetota</taxon>
        <taxon>Actinomycetes</taxon>
        <taxon>Micrococcales</taxon>
        <taxon>Dermacoccaceae</taxon>
        <taxon>Branchiibius</taxon>
    </lineage>
</organism>
<dbReference type="InterPro" id="IPR050930">
    <property type="entry name" value="MFS_Vesicular_Transporter"/>
</dbReference>
<dbReference type="AlphaFoldDB" id="A0A2Y8ZRH3"/>
<keyword evidence="5 7" id="KW-0472">Membrane</keyword>
<dbReference type="Pfam" id="PF07690">
    <property type="entry name" value="MFS_1"/>
    <property type="match status" value="1"/>
</dbReference>
<name>A0A2Y8ZRH3_9MICO</name>
<feature type="transmembrane region" description="Helical" evidence="7">
    <location>
        <begin position="316"/>
        <end position="337"/>
    </location>
</feature>
<evidence type="ECO:0000313" key="10">
    <source>
        <dbReference type="Proteomes" id="UP000250028"/>
    </source>
</evidence>
<dbReference type="Gene3D" id="1.20.1250.20">
    <property type="entry name" value="MFS general substrate transporter like domains"/>
    <property type="match status" value="2"/>
</dbReference>
<feature type="transmembrane region" description="Helical" evidence="7">
    <location>
        <begin position="253"/>
        <end position="275"/>
    </location>
</feature>
<keyword evidence="4 7" id="KW-1133">Transmembrane helix</keyword>
<dbReference type="InterPro" id="IPR036259">
    <property type="entry name" value="MFS_trans_sf"/>
</dbReference>
<evidence type="ECO:0000256" key="6">
    <source>
        <dbReference type="SAM" id="MobiDB-lite"/>
    </source>
</evidence>
<evidence type="ECO:0000256" key="5">
    <source>
        <dbReference type="ARBA" id="ARBA00023136"/>
    </source>
</evidence>
<feature type="transmembrane region" description="Helical" evidence="7">
    <location>
        <begin position="169"/>
        <end position="189"/>
    </location>
</feature>
<dbReference type="OrthoDB" id="4612864at2"/>
<dbReference type="SUPFAM" id="SSF103473">
    <property type="entry name" value="MFS general substrate transporter"/>
    <property type="match status" value="1"/>
</dbReference>
<feature type="transmembrane region" description="Helical" evidence="7">
    <location>
        <begin position="409"/>
        <end position="429"/>
    </location>
</feature>
<evidence type="ECO:0000313" key="9">
    <source>
        <dbReference type="EMBL" id="SSA32909.1"/>
    </source>
</evidence>
<feature type="transmembrane region" description="Helical" evidence="7">
    <location>
        <begin position="82"/>
        <end position="99"/>
    </location>
</feature>
<dbReference type="RefSeq" id="WP_109683676.1">
    <property type="nucleotide sequence ID" value="NZ_QGDN01000001.1"/>
</dbReference>
<feature type="transmembrane region" description="Helical" evidence="7">
    <location>
        <begin position="343"/>
        <end position="369"/>
    </location>
</feature>
<feature type="transmembrane region" description="Helical" evidence="7">
    <location>
        <begin position="50"/>
        <end position="70"/>
    </location>
</feature>
<feature type="transmembrane region" description="Helical" evidence="7">
    <location>
        <begin position="287"/>
        <end position="309"/>
    </location>
</feature>
<evidence type="ECO:0000256" key="2">
    <source>
        <dbReference type="ARBA" id="ARBA00022448"/>
    </source>
</evidence>
<gene>
    <name evidence="9" type="ORF">SAMN04489750_0175</name>
</gene>
<evidence type="ECO:0000256" key="7">
    <source>
        <dbReference type="SAM" id="Phobius"/>
    </source>
</evidence>
<sequence>MTDDRGTTRWHRVAGRWLEPWFSAYALAGLLVNALVPILIPVTVESKGPVAVAVVISAFFVGQLTAPFIGSLADRKNAQRQVFLGSFPIMAAAAVAFGLSHSVVLWVLAALVAGAAAGAAQTTGSVFIVEGHPRSEWDMRIGWFRLTFGAGQVAGLAIGAVFADHQVSTGWFVGAAAILCGVFLGRLGLPHLTAAGDPDAPTAKDPVRRAHPVHSATAGPAAPVPARHHRGHDEPVVQKGELRRELNGPFGTFLLTWLLAMIAVQTILNVMPLIMKHAFEVPPSKTATYYLVGSVVGALLYPVCGALAAKIGSGRVLAIGMLITLTAFVMMAAAWLFDLPGGHIIGPCALIVVAIGYPFDYVGGTMLAAELTLDGQGSAMGLFNSAVAAGAIVGAVVPSFLAVHFGYGSLPPLAAVIMAAAFLVGLKIFRSRPSAPAP</sequence>